<dbReference type="Proteomes" id="UP000677413">
    <property type="component" value="Unassembled WGS sequence"/>
</dbReference>
<dbReference type="AlphaFoldDB" id="A0A940Y7I7"/>
<dbReference type="SUPFAM" id="SSF46689">
    <property type="entry name" value="Homeodomain-like"/>
    <property type="match status" value="1"/>
</dbReference>
<dbReference type="PANTHER" id="PTHR30055">
    <property type="entry name" value="HTH-TYPE TRANSCRIPTIONAL REGULATOR RUTR"/>
    <property type="match status" value="1"/>
</dbReference>
<keyword evidence="7" id="KW-1185">Reference proteome</keyword>
<keyword evidence="1" id="KW-0805">Transcription regulation</keyword>
<dbReference type="InterPro" id="IPR036271">
    <property type="entry name" value="Tet_transcr_reg_TetR-rel_C_sf"/>
</dbReference>
<evidence type="ECO:0000256" key="1">
    <source>
        <dbReference type="ARBA" id="ARBA00023015"/>
    </source>
</evidence>
<evidence type="ECO:0000256" key="3">
    <source>
        <dbReference type="ARBA" id="ARBA00023163"/>
    </source>
</evidence>
<dbReference type="InterPro" id="IPR041586">
    <property type="entry name" value="PsrA_TetR_C"/>
</dbReference>
<proteinExistence type="predicted"/>
<accession>A0A940Y7I7</accession>
<reference evidence="6 7" key="1">
    <citation type="submission" date="2021-04" db="EMBL/GenBank/DDBJ databases">
        <authorList>
            <person name="Tang X."/>
            <person name="Zhou X."/>
            <person name="Chen X."/>
            <person name="Cernava T."/>
            <person name="Zhang C."/>
        </authorList>
    </citation>
    <scope>NUCLEOTIDE SEQUENCE [LARGE SCALE GENOMIC DNA]</scope>
    <source>
        <strain evidence="6 7">BH-SS-21</strain>
    </source>
</reference>
<evidence type="ECO:0000256" key="4">
    <source>
        <dbReference type="PROSITE-ProRule" id="PRU00335"/>
    </source>
</evidence>
<dbReference type="SUPFAM" id="SSF48498">
    <property type="entry name" value="Tetracyclin repressor-like, C-terminal domain"/>
    <property type="match status" value="1"/>
</dbReference>
<dbReference type="Gene3D" id="1.10.357.10">
    <property type="entry name" value="Tetracycline Repressor, domain 2"/>
    <property type="match status" value="1"/>
</dbReference>
<name>A0A940Y7I7_9ACTN</name>
<comment type="caution">
    <text evidence="6">The sequence shown here is derived from an EMBL/GenBank/DDBJ whole genome shotgun (WGS) entry which is preliminary data.</text>
</comment>
<feature type="domain" description="HTH tetR-type" evidence="5">
    <location>
        <begin position="15"/>
        <end position="75"/>
    </location>
</feature>
<dbReference type="InterPro" id="IPR050109">
    <property type="entry name" value="HTH-type_TetR-like_transc_reg"/>
</dbReference>
<evidence type="ECO:0000256" key="2">
    <source>
        <dbReference type="ARBA" id="ARBA00023125"/>
    </source>
</evidence>
<keyword evidence="2 4" id="KW-0238">DNA-binding</keyword>
<gene>
    <name evidence="6" type="ORF">J8N05_41375</name>
</gene>
<dbReference type="PANTHER" id="PTHR30055:SF234">
    <property type="entry name" value="HTH-TYPE TRANSCRIPTIONAL REGULATOR BETI"/>
    <property type="match status" value="1"/>
</dbReference>
<keyword evidence="3" id="KW-0804">Transcription</keyword>
<dbReference type="GO" id="GO:0003700">
    <property type="term" value="F:DNA-binding transcription factor activity"/>
    <property type="evidence" value="ECO:0007669"/>
    <property type="project" value="TreeGrafter"/>
</dbReference>
<evidence type="ECO:0000313" key="7">
    <source>
        <dbReference type="Proteomes" id="UP000677413"/>
    </source>
</evidence>
<dbReference type="InterPro" id="IPR001647">
    <property type="entry name" value="HTH_TetR"/>
</dbReference>
<dbReference type="EMBL" id="JAGPYQ010000002">
    <property type="protein sequence ID" value="MBQ0854616.1"/>
    <property type="molecule type" value="Genomic_DNA"/>
</dbReference>
<dbReference type="GO" id="GO:0000976">
    <property type="term" value="F:transcription cis-regulatory region binding"/>
    <property type="evidence" value="ECO:0007669"/>
    <property type="project" value="TreeGrafter"/>
</dbReference>
<dbReference type="Pfam" id="PF00440">
    <property type="entry name" value="TetR_N"/>
    <property type="match status" value="1"/>
</dbReference>
<feature type="DNA-binding region" description="H-T-H motif" evidence="4">
    <location>
        <begin position="38"/>
        <end position="57"/>
    </location>
</feature>
<dbReference type="InterPro" id="IPR009057">
    <property type="entry name" value="Homeodomain-like_sf"/>
</dbReference>
<dbReference type="RefSeq" id="WP_210892388.1">
    <property type="nucleotide sequence ID" value="NZ_JAGPYQ010000002.1"/>
</dbReference>
<organism evidence="6 7">
    <name type="scientific">Streptomyces liliiviolaceus</name>
    <dbReference type="NCBI Taxonomy" id="2823109"/>
    <lineage>
        <taxon>Bacteria</taxon>
        <taxon>Bacillati</taxon>
        <taxon>Actinomycetota</taxon>
        <taxon>Actinomycetes</taxon>
        <taxon>Kitasatosporales</taxon>
        <taxon>Streptomycetaceae</taxon>
        <taxon>Streptomyces</taxon>
    </lineage>
</organism>
<dbReference type="Pfam" id="PF17939">
    <property type="entry name" value="TetR_C_30"/>
    <property type="match status" value="1"/>
</dbReference>
<sequence length="220" mass="23770">MAHVEKPDMRKEAGRRTRDGLMAATLELLAQKGHEGLTLREVTQRAGANVAAVSYHFGSLQGLCDVAIEHALERYLDAQILAVESLDSTSTLEELAEAFARPMVRALSAGGEELIVMRTVARVGIDPPQGWERLAGKFERARQDALGVLAAHLPEVDDQELDFRTRCAAGMLNWLALAPIGAELEAMPVERIEQQLIPVVAGAFHGWSGVPEGQGSADRG</sequence>
<evidence type="ECO:0000313" key="6">
    <source>
        <dbReference type="EMBL" id="MBQ0854616.1"/>
    </source>
</evidence>
<protein>
    <submittedName>
        <fullName evidence="6">TetR/AcrR family transcriptional regulator</fullName>
    </submittedName>
</protein>
<dbReference type="PROSITE" id="PS50977">
    <property type="entry name" value="HTH_TETR_2"/>
    <property type="match status" value="1"/>
</dbReference>
<evidence type="ECO:0000259" key="5">
    <source>
        <dbReference type="PROSITE" id="PS50977"/>
    </source>
</evidence>